<proteinExistence type="predicted"/>
<sequence length="242" mass="27333">MFGRYNPRQKLAFLAGFMPALFLFGPAQSAEPGQLFTFFQADQVEYRANDGQDSLNWDAQGWIGNDDHKAWLKTEGEKPTDGQLEKGEIQLLYSRRISDFFDAQAGVRYDFEPGPERGFGVFALQGLAPYWFEVDASAFVSNEGEVSARFEVEYDLLITQKLILQPTAEVNLAAQSVRERGIGSGINDVELGLRLRYEIERKFAPYIGISWERKIGQTADLARDEGEDIDNLSFVTGIRFSF</sequence>
<dbReference type="GO" id="GO:0009279">
    <property type="term" value="C:cell outer membrane"/>
    <property type="evidence" value="ECO:0007669"/>
    <property type="project" value="InterPro"/>
</dbReference>
<dbReference type="SUPFAM" id="SSF103515">
    <property type="entry name" value="Autotransporter"/>
    <property type="match status" value="1"/>
</dbReference>
<evidence type="ECO:0000313" key="2">
    <source>
        <dbReference type="EMBL" id="KZD12470.1"/>
    </source>
</evidence>
<dbReference type="GO" id="GO:0005507">
    <property type="term" value="F:copper ion binding"/>
    <property type="evidence" value="ECO:0007669"/>
    <property type="project" value="InterPro"/>
</dbReference>
<accession>A0A154WG18</accession>
<evidence type="ECO:0000256" key="1">
    <source>
        <dbReference type="SAM" id="SignalP"/>
    </source>
</evidence>
<dbReference type="EMBL" id="LPXN01000024">
    <property type="protein sequence ID" value="KZD12470.1"/>
    <property type="molecule type" value="Genomic_DNA"/>
</dbReference>
<reference evidence="2 3" key="1">
    <citation type="submission" date="2015-12" db="EMBL/GenBank/DDBJ databases">
        <title>Genome sequence of Oceanibaculum pacificum MCCC 1A02656.</title>
        <authorList>
            <person name="Lu L."/>
            <person name="Lai Q."/>
            <person name="Shao Z."/>
            <person name="Qian P."/>
        </authorList>
    </citation>
    <scope>NUCLEOTIDE SEQUENCE [LARGE SCALE GENOMIC DNA]</scope>
    <source>
        <strain evidence="2 3">MCCC 1A02656</strain>
    </source>
</reference>
<dbReference type="InterPro" id="IPR036709">
    <property type="entry name" value="Autotransporte_beta_dom_sf"/>
</dbReference>
<dbReference type="AlphaFoldDB" id="A0A154WG18"/>
<gene>
    <name evidence="2" type="ORF">AUP43_04625</name>
</gene>
<keyword evidence="3" id="KW-1185">Reference proteome</keyword>
<dbReference type="STRING" id="580166.AUP43_04625"/>
<protein>
    <submittedName>
        <fullName evidence="2">Copper resistance protein CopB</fullName>
    </submittedName>
</protein>
<dbReference type="Proteomes" id="UP000076400">
    <property type="component" value="Unassembled WGS sequence"/>
</dbReference>
<keyword evidence="1" id="KW-0732">Signal</keyword>
<feature type="chain" id="PRO_5007602408" evidence="1">
    <location>
        <begin position="30"/>
        <end position="242"/>
    </location>
</feature>
<feature type="signal peptide" evidence="1">
    <location>
        <begin position="1"/>
        <end position="29"/>
    </location>
</feature>
<comment type="caution">
    <text evidence="2">The sequence shown here is derived from an EMBL/GenBank/DDBJ whole genome shotgun (WGS) entry which is preliminary data.</text>
</comment>
<dbReference type="Pfam" id="PF05275">
    <property type="entry name" value="CopB"/>
    <property type="match status" value="1"/>
</dbReference>
<dbReference type="InterPro" id="IPR007939">
    <property type="entry name" value="Cu-R_B_prcur"/>
</dbReference>
<organism evidence="2 3">
    <name type="scientific">Oceanibaculum pacificum</name>
    <dbReference type="NCBI Taxonomy" id="580166"/>
    <lineage>
        <taxon>Bacteria</taxon>
        <taxon>Pseudomonadati</taxon>
        <taxon>Pseudomonadota</taxon>
        <taxon>Alphaproteobacteria</taxon>
        <taxon>Rhodospirillales</taxon>
        <taxon>Oceanibaculaceae</taxon>
        <taxon>Oceanibaculum</taxon>
    </lineage>
</organism>
<evidence type="ECO:0000313" key="3">
    <source>
        <dbReference type="Proteomes" id="UP000076400"/>
    </source>
</evidence>
<dbReference type="OrthoDB" id="9778934at2"/>
<dbReference type="GO" id="GO:0006878">
    <property type="term" value="P:intracellular copper ion homeostasis"/>
    <property type="evidence" value="ECO:0007669"/>
    <property type="project" value="InterPro"/>
</dbReference>
<name>A0A154WG18_9PROT</name>